<feature type="transmembrane region" description="Helical" evidence="1">
    <location>
        <begin position="129"/>
        <end position="146"/>
    </location>
</feature>
<evidence type="ECO:0000256" key="1">
    <source>
        <dbReference type="SAM" id="Phobius"/>
    </source>
</evidence>
<dbReference type="PANTHER" id="PTHR33979:SF2">
    <property type="entry name" value="PEPTIDASE M50B-LIKE-DOMAIN-CONTAINING PROTEIN"/>
    <property type="match status" value="1"/>
</dbReference>
<dbReference type="PANTHER" id="PTHR33979">
    <property type="entry name" value="OS02G0221600 PROTEIN"/>
    <property type="match status" value="1"/>
</dbReference>
<protein>
    <submittedName>
        <fullName evidence="2">M50 family metallopeptidase</fullName>
    </submittedName>
</protein>
<feature type="transmembrane region" description="Helical" evidence="1">
    <location>
        <begin position="223"/>
        <end position="243"/>
    </location>
</feature>
<dbReference type="RefSeq" id="WP_393013032.1">
    <property type="nucleotide sequence ID" value="NZ_JAZAQF010000059.1"/>
</dbReference>
<dbReference type="Proteomes" id="UP001604335">
    <property type="component" value="Unassembled WGS sequence"/>
</dbReference>
<keyword evidence="1" id="KW-1133">Transmembrane helix</keyword>
<keyword evidence="1" id="KW-0812">Transmembrane</keyword>
<feature type="transmembrane region" description="Helical" evidence="1">
    <location>
        <begin position="20"/>
        <end position="39"/>
    </location>
</feature>
<comment type="caution">
    <text evidence="2">The sequence shown here is derived from an EMBL/GenBank/DDBJ whole genome shotgun (WGS) entry which is preliminary data.</text>
</comment>
<evidence type="ECO:0000313" key="2">
    <source>
        <dbReference type="EMBL" id="MFG3818096.1"/>
    </source>
</evidence>
<keyword evidence="1" id="KW-0472">Membrane</keyword>
<name>A0ABW7CAA5_9CYAN</name>
<sequence>MSDPKRPIPNHDAGLPWVRSPQHLWLIGAAIATVILWQLPWGHQVLYPFSILATWFHEMGHGVAAMLLGGRLETLLLHPSGSGVAQHSGQLWLGPIGRALVSAGGPLGAPLAGYGLLRLSQKRLPRVQLGLFLLGCALLLSVLLWVRTLFGVLAIGAWGIAIALIPLYGAPWAQYFALQFLSVQACISTFSRLDYLFTENCTIQGVAMVSDTGQMAKQLWLPYWFWGALLAAISLYCLGSGLWRLARSRPGEG</sequence>
<proteinExistence type="predicted"/>
<accession>A0ABW7CAA5</accession>
<evidence type="ECO:0000313" key="3">
    <source>
        <dbReference type="Proteomes" id="UP001604335"/>
    </source>
</evidence>
<feature type="transmembrane region" description="Helical" evidence="1">
    <location>
        <begin position="152"/>
        <end position="170"/>
    </location>
</feature>
<gene>
    <name evidence="2" type="ORF">VPK24_10655</name>
</gene>
<keyword evidence="3" id="KW-1185">Reference proteome</keyword>
<dbReference type="EMBL" id="JAZAQF010000059">
    <property type="protein sequence ID" value="MFG3818096.1"/>
    <property type="molecule type" value="Genomic_DNA"/>
</dbReference>
<organism evidence="2 3">
    <name type="scientific">Limnothrix redekei LRLZ20PSL1</name>
    <dbReference type="NCBI Taxonomy" id="3112953"/>
    <lineage>
        <taxon>Bacteria</taxon>
        <taxon>Bacillati</taxon>
        <taxon>Cyanobacteriota</taxon>
        <taxon>Cyanophyceae</taxon>
        <taxon>Pseudanabaenales</taxon>
        <taxon>Pseudanabaenaceae</taxon>
        <taxon>Limnothrix</taxon>
    </lineage>
</organism>
<reference evidence="3" key="1">
    <citation type="journal article" date="2024" name="Algal Res.">
        <title>Biochemical, toxicological and genomic investigation of a high-biomass producing Limnothrix strain isolated from Italian shallow drinking water reservoir.</title>
        <authorList>
            <person name="Simonazzi M."/>
            <person name="Shishido T.K."/>
            <person name="Delbaje E."/>
            <person name="Wahlsten M."/>
            <person name="Fewer D.P."/>
            <person name="Sivonen K."/>
            <person name="Pezzolesi L."/>
            <person name="Pistocchi R."/>
        </authorList>
    </citation>
    <scope>NUCLEOTIDE SEQUENCE [LARGE SCALE GENOMIC DNA]</scope>
    <source>
        <strain evidence="3">LRLZ20PSL1</strain>
    </source>
</reference>
<dbReference type="Pfam" id="PF13398">
    <property type="entry name" value="Peptidase_M50B"/>
    <property type="match status" value="1"/>
</dbReference>
<dbReference type="InterPro" id="IPR049500">
    <property type="entry name" value="Peptidase_M50B-like"/>
</dbReference>